<dbReference type="SUPFAM" id="SSF144232">
    <property type="entry name" value="HIT/MYND zinc finger-like"/>
    <property type="match status" value="1"/>
</dbReference>
<dbReference type="PROSITE" id="PS01360">
    <property type="entry name" value="ZF_MYND_1"/>
    <property type="match status" value="1"/>
</dbReference>
<dbReference type="InterPro" id="IPR029063">
    <property type="entry name" value="SAM-dependent_MTases_sf"/>
</dbReference>
<protein>
    <recommendedName>
        <fullName evidence="5">MYND-type domain-containing protein</fullName>
    </recommendedName>
</protein>
<evidence type="ECO:0000256" key="3">
    <source>
        <dbReference type="ARBA" id="ARBA00022833"/>
    </source>
</evidence>
<dbReference type="InterPro" id="IPR002893">
    <property type="entry name" value="Znf_MYND"/>
</dbReference>
<reference evidence="7 8" key="2">
    <citation type="submission" date="2024-05" db="EMBL/GenBank/DDBJ databases">
        <authorList>
            <person name="Chen Y."/>
            <person name="Shah S."/>
            <person name="Dougan E. K."/>
            <person name="Thang M."/>
            <person name="Chan C."/>
        </authorList>
    </citation>
    <scope>NUCLEOTIDE SEQUENCE [LARGE SCALE GENOMIC DNA]</scope>
</reference>
<dbReference type="AlphaFoldDB" id="A0A9P1CK54"/>
<dbReference type="EMBL" id="CAMXCT020001779">
    <property type="protein sequence ID" value="CAL1146340.1"/>
    <property type="molecule type" value="Genomic_DNA"/>
</dbReference>
<gene>
    <name evidence="6" type="ORF">C1SCF055_LOCUS19756</name>
</gene>
<evidence type="ECO:0000313" key="8">
    <source>
        <dbReference type="Proteomes" id="UP001152797"/>
    </source>
</evidence>
<evidence type="ECO:0000256" key="2">
    <source>
        <dbReference type="ARBA" id="ARBA00022771"/>
    </source>
</evidence>
<dbReference type="Gene3D" id="6.10.140.2220">
    <property type="match status" value="2"/>
</dbReference>
<evidence type="ECO:0000259" key="5">
    <source>
        <dbReference type="PROSITE" id="PS50865"/>
    </source>
</evidence>
<keyword evidence="3" id="KW-0862">Zinc</keyword>
<keyword evidence="2 4" id="KW-0863">Zinc-finger</keyword>
<proteinExistence type="predicted"/>
<dbReference type="Gene3D" id="2.170.270.10">
    <property type="entry name" value="SET domain"/>
    <property type="match status" value="1"/>
</dbReference>
<dbReference type="SUPFAM" id="SSF53335">
    <property type="entry name" value="S-adenosyl-L-methionine-dependent methyltransferases"/>
    <property type="match status" value="1"/>
</dbReference>
<dbReference type="OrthoDB" id="3174329at2759"/>
<comment type="caution">
    <text evidence="6">The sequence shown here is derived from an EMBL/GenBank/DDBJ whole genome shotgun (WGS) entry which is preliminary data.</text>
</comment>
<name>A0A9P1CK54_9DINO</name>
<sequence length="498" mass="54295">MQDPGSDFDKALQCSIFQELQRCVQASGEPCEGSIMHTWNSFAPVPEMKSKQRNLFHLAQQAGEGAKILEVGFNAGHSVCLMMLANPTSKVVAFDLCEHHYTKPCVEALKRFFGPHRLELVEGSSANTLPSFHRQQPDVHFDLFHVDGGHQYQQALADLKNCRAMARQPPAVSTVVMDDTDLVGVGAAWEDFLAAGGALPLEAPYPLGHYKHGIGEVIPFPAMQATCSSCGGCAVYACGACGEVRYCGETCGRAHWRRHRQVCRARVKPPPDLAPLQEVIPSDLLRSRTDGVLVATQDLPVGRLLFEEPPLAWQAAPPMRRHFCARCGTSASARSLRCGCGQATFCESCGVKCKMCPELSITRGHVGAFTLVALEVLRDWENHQLPRHALSAATAEAQDEARRATAAVQKVAHFCSAVRWSDQRAEELVGSIISGRVRHASAAAVGVGYYPKLARLRAKNSSHQANVELQFRPSKEHAFALQVLVLSSISEGELIRVT</sequence>
<evidence type="ECO:0000313" key="7">
    <source>
        <dbReference type="EMBL" id="CAL4780277.1"/>
    </source>
</evidence>
<evidence type="ECO:0000256" key="4">
    <source>
        <dbReference type="PROSITE-ProRule" id="PRU00134"/>
    </source>
</evidence>
<keyword evidence="1" id="KW-0479">Metal-binding</keyword>
<dbReference type="InterPro" id="IPR046341">
    <property type="entry name" value="SET_dom_sf"/>
</dbReference>
<reference evidence="6" key="1">
    <citation type="submission" date="2022-10" db="EMBL/GenBank/DDBJ databases">
        <authorList>
            <person name="Chen Y."/>
            <person name="Dougan E. K."/>
            <person name="Chan C."/>
            <person name="Rhodes N."/>
            <person name="Thang M."/>
        </authorList>
    </citation>
    <scope>NUCLEOTIDE SEQUENCE</scope>
</reference>
<dbReference type="EMBL" id="CAMXCT010001779">
    <property type="protein sequence ID" value="CAI3992965.1"/>
    <property type="molecule type" value="Genomic_DNA"/>
</dbReference>
<keyword evidence="8" id="KW-1185">Reference proteome</keyword>
<dbReference type="Pfam" id="PF01753">
    <property type="entry name" value="zf-MYND"/>
    <property type="match status" value="1"/>
</dbReference>
<dbReference type="Pfam" id="PF13578">
    <property type="entry name" value="Methyltransf_24"/>
    <property type="match status" value="1"/>
</dbReference>
<accession>A0A9P1CK54</accession>
<organism evidence="6">
    <name type="scientific">Cladocopium goreaui</name>
    <dbReference type="NCBI Taxonomy" id="2562237"/>
    <lineage>
        <taxon>Eukaryota</taxon>
        <taxon>Sar</taxon>
        <taxon>Alveolata</taxon>
        <taxon>Dinophyceae</taxon>
        <taxon>Suessiales</taxon>
        <taxon>Symbiodiniaceae</taxon>
        <taxon>Cladocopium</taxon>
    </lineage>
</organism>
<dbReference type="PROSITE" id="PS50865">
    <property type="entry name" value="ZF_MYND_2"/>
    <property type="match status" value="1"/>
</dbReference>
<dbReference type="EMBL" id="CAMXCT030001779">
    <property type="protein sequence ID" value="CAL4780277.1"/>
    <property type="molecule type" value="Genomic_DNA"/>
</dbReference>
<dbReference type="GO" id="GO:0008270">
    <property type="term" value="F:zinc ion binding"/>
    <property type="evidence" value="ECO:0007669"/>
    <property type="project" value="UniProtKB-KW"/>
</dbReference>
<evidence type="ECO:0000256" key="1">
    <source>
        <dbReference type="ARBA" id="ARBA00022723"/>
    </source>
</evidence>
<dbReference type="Gene3D" id="3.40.50.150">
    <property type="entry name" value="Vaccinia Virus protein VP39"/>
    <property type="match status" value="1"/>
</dbReference>
<evidence type="ECO:0000313" key="6">
    <source>
        <dbReference type="EMBL" id="CAI3992965.1"/>
    </source>
</evidence>
<dbReference type="Proteomes" id="UP001152797">
    <property type="component" value="Unassembled WGS sequence"/>
</dbReference>
<dbReference type="Gene3D" id="1.10.220.160">
    <property type="match status" value="1"/>
</dbReference>
<feature type="domain" description="MYND-type" evidence="5">
    <location>
        <begin position="227"/>
        <end position="263"/>
    </location>
</feature>